<reference evidence="1 3" key="1">
    <citation type="journal article" date="2013" name="Curr. Biol.">
        <title>Shared signatures of parasitism and phylogenomics unite Cryptomycota and microsporidia.</title>
        <authorList>
            <person name="James T.Y."/>
            <person name="Pelin A."/>
            <person name="Bonen L."/>
            <person name="Ahrendt S."/>
            <person name="Sain D."/>
            <person name="Corradi N."/>
            <person name="Stajich J.E."/>
        </authorList>
    </citation>
    <scope>NUCLEOTIDE SEQUENCE [LARGE SCALE GENOMIC DNA]</scope>
    <source>
        <strain evidence="1">CSF55</strain>
        <strain evidence="1">CSF55</strain>
    </source>
</reference>
<dbReference type="Proteomes" id="UP000030755">
    <property type="component" value="Unassembled WGS sequence"/>
</dbReference>
<dbReference type="Proteomes" id="UP000281549">
    <property type="component" value="Unassembled WGS sequence"/>
</dbReference>
<dbReference type="EMBL" id="KE560926">
    <property type="protein sequence ID" value="EPZ34703.1"/>
    <property type="molecule type" value="Genomic_DNA"/>
</dbReference>
<accession>A0A075B1N9</accession>
<evidence type="ECO:0000313" key="3">
    <source>
        <dbReference type="Proteomes" id="UP000030755"/>
    </source>
</evidence>
<sequence length="96" mass="10824">MGSIIAPVIPGLISKVPLICEYIAKGLEVLLAVPYSKHNRRYTRRKFFLQVPKLISNVTKCKVCGKPKLVNNVCPGCFQRYMDEVSPKKKDESDTL</sequence>
<dbReference type="HOGENOM" id="CLU_2360931_0_0_1"/>
<dbReference type="SUPFAM" id="SSF57829">
    <property type="entry name" value="Zn-binding ribosomal proteins"/>
    <property type="match status" value="1"/>
</dbReference>
<evidence type="ECO:0000313" key="1">
    <source>
        <dbReference type="EMBL" id="EPZ34703.1"/>
    </source>
</evidence>
<protein>
    <recommendedName>
        <fullName evidence="5">50S ribosomal protein L32</fullName>
    </recommendedName>
</protein>
<evidence type="ECO:0000313" key="4">
    <source>
        <dbReference type="Proteomes" id="UP000281549"/>
    </source>
</evidence>
<gene>
    <name evidence="1" type="ORF">O9G_002767</name>
    <name evidence="2" type="ORF">ROZALSC1DRAFT_29595</name>
</gene>
<dbReference type="InterPro" id="IPR011332">
    <property type="entry name" value="Ribosomal_zn-bd"/>
</dbReference>
<name>A0A075B1N9_ROZAC</name>
<organism evidence="1 3">
    <name type="scientific">Rozella allomycis (strain CSF55)</name>
    <dbReference type="NCBI Taxonomy" id="988480"/>
    <lineage>
        <taxon>Eukaryota</taxon>
        <taxon>Fungi</taxon>
        <taxon>Fungi incertae sedis</taxon>
        <taxon>Cryptomycota</taxon>
        <taxon>Cryptomycota incertae sedis</taxon>
        <taxon>Rozella</taxon>
    </lineage>
</organism>
<dbReference type="AlphaFoldDB" id="A0A075B1N9"/>
<dbReference type="GO" id="GO:0006412">
    <property type="term" value="P:translation"/>
    <property type="evidence" value="ECO:0007669"/>
    <property type="project" value="InterPro"/>
</dbReference>
<evidence type="ECO:0000313" key="2">
    <source>
        <dbReference type="EMBL" id="RKP18747.1"/>
    </source>
</evidence>
<keyword evidence="3" id="KW-1185">Reference proteome</keyword>
<dbReference type="EMBL" id="ML005377">
    <property type="protein sequence ID" value="RKP18747.1"/>
    <property type="molecule type" value="Genomic_DNA"/>
</dbReference>
<reference evidence="4" key="2">
    <citation type="journal article" date="2018" name="Nat. Microbiol.">
        <title>Leveraging single-cell genomics to expand the fungal tree of life.</title>
        <authorList>
            <person name="Ahrendt S.R."/>
            <person name="Quandt C.A."/>
            <person name="Ciobanu D."/>
            <person name="Clum A."/>
            <person name="Salamov A."/>
            <person name="Andreopoulos B."/>
            <person name="Cheng J.F."/>
            <person name="Woyke T."/>
            <person name="Pelin A."/>
            <person name="Henrissat B."/>
            <person name="Reynolds N.K."/>
            <person name="Benny G.L."/>
            <person name="Smith M.E."/>
            <person name="James T.Y."/>
            <person name="Grigoriev I.V."/>
        </authorList>
    </citation>
    <scope>NUCLEOTIDE SEQUENCE [LARGE SCALE GENOMIC DNA]</scope>
    <source>
        <strain evidence="4">CSF55</strain>
    </source>
</reference>
<reference evidence="2" key="3">
    <citation type="submission" date="2018-08" db="EMBL/GenBank/DDBJ databases">
        <title>Leveraging single-cell genomics to expand the Fungal Tree of Life.</title>
        <authorList>
            <consortium name="DOE Joint Genome Institute"/>
            <person name="Ahrendt S.R."/>
            <person name="Quandt C.A."/>
            <person name="Ciobanu D."/>
            <person name="Clum A."/>
            <person name="Salamov A."/>
            <person name="Andreopoulos B."/>
            <person name="Cheng J.-F."/>
            <person name="Woyke T."/>
            <person name="Pelin A."/>
            <person name="Henrissat B."/>
            <person name="Reynolds N."/>
            <person name="Benny G.L."/>
            <person name="Smith M.E."/>
            <person name="James T.Y."/>
            <person name="Grigoriev I.V."/>
        </authorList>
    </citation>
    <scope>NUCLEOTIDE SEQUENCE</scope>
    <source>
        <strain evidence="2">CSF55</strain>
    </source>
</reference>
<proteinExistence type="predicted"/>
<evidence type="ECO:0008006" key="5">
    <source>
        <dbReference type="Google" id="ProtNLM"/>
    </source>
</evidence>